<proteinExistence type="predicted"/>
<keyword evidence="9" id="KW-0812">Transmembrane</keyword>
<name>A0A9D1SFX4_9FIRM</name>
<evidence type="ECO:0000256" key="1">
    <source>
        <dbReference type="ARBA" id="ARBA00000085"/>
    </source>
</evidence>
<evidence type="ECO:0000256" key="5">
    <source>
        <dbReference type="ARBA" id="ARBA00022741"/>
    </source>
</evidence>
<evidence type="ECO:0000256" key="9">
    <source>
        <dbReference type="SAM" id="Phobius"/>
    </source>
</evidence>
<feature type="transmembrane region" description="Helical" evidence="9">
    <location>
        <begin position="387"/>
        <end position="411"/>
    </location>
</feature>
<feature type="transmembrane region" description="Helical" evidence="9">
    <location>
        <begin position="244"/>
        <end position="264"/>
    </location>
</feature>
<evidence type="ECO:0000313" key="12">
    <source>
        <dbReference type="EMBL" id="HIU58924.1"/>
    </source>
</evidence>
<dbReference type="SMART" id="SM00387">
    <property type="entry name" value="HATPase_c"/>
    <property type="match status" value="1"/>
</dbReference>
<comment type="catalytic activity">
    <reaction evidence="1">
        <text>ATP + protein L-histidine = ADP + protein N-phospho-L-histidine.</text>
        <dbReference type="EC" id="2.7.13.3"/>
    </reaction>
</comment>
<dbReference type="InterPro" id="IPR005467">
    <property type="entry name" value="His_kinase_dom"/>
</dbReference>
<feature type="domain" description="Histidine kinase" evidence="11">
    <location>
        <begin position="474"/>
        <end position="677"/>
    </location>
</feature>
<evidence type="ECO:0000256" key="7">
    <source>
        <dbReference type="ARBA" id="ARBA00022840"/>
    </source>
</evidence>
<evidence type="ECO:0000256" key="10">
    <source>
        <dbReference type="SAM" id="SignalP"/>
    </source>
</evidence>
<dbReference type="Proteomes" id="UP000824081">
    <property type="component" value="Unassembled WGS sequence"/>
</dbReference>
<dbReference type="GO" id="GO:0030295">
    <property type="term" value="F:protein kinase activator activity"/>
    <property type="evidence" value="ECO:0007669"/>
    <property type="project" value="TreeGrafter"/>
</dbReference>
<dbReference type="InterPro" id="IPR003594">
    <property type="entry name" value="HATPase_dom"/>
</dbReference>
<keyword evidence="7" id="KW-0067">ATP-binding</keyword>
<keyword evidence="6" id="KW-0418">Kinase</keyword>
<dbReference type="SUPFAM" id="SSF47384">
    <property type="entry name" value="Homodimeric domain of signal transducing histidine kinase"/>
    <property type="match status" value="1"/>
</dbReference>
<dbReference type="PRINTS" id="PR00344">
    <property type="entry name" value="BCTRLSENSOR"/>
</dbReference>
<feature type="signal peptide" evidence="10">
    <location>
        <begin position="1"/>
        <end position="35"/>
    </location>
</feature>
<dbReference type="SUPFAM" id="SSF55874">
    <property type="entry name" value="ATPase domain of HSP90 chaperone/DNA topoisomerase II/histidine kinase"/>
    <property type="match status" value="1"/>
</dbReference>
<evidence type="ECO:0000313" key="13">
    <source>
        <dbReference type="Proteomes" id="UP000824081"/>
    </source>
</evidence>
<dbReference type="PROSITE" id="PS50109">
    <property type="entry name" value="HIS_KIN"/>
    <property type="match status" value="1"/>
</dbReference>
<keyword evidence="4" id="KW-0808">Transferase</keyword>
<dbReference type="AlphaFoldDB" id="A0A9D1SFX4"/>
<evidence type="ECO:0000256" key="6">
    <source>
        <dbReference type="ARBA" id="ARBA00022777"/>
    </source>
</evidence>
<comment type="subcellular location">
    <subcellularLocation>
        <location evidence="2">Membrane</location>
    </subcellularLocation>
</comment>
<gene>
    <name evidence="12" type="ORF">IAC57_02370</name>
</gene>
<sequence>MKHFRKLHYCILTATLLCCALLVTILLFCIPPVHKAPADTDLLGTDNSNVASVSIADLTDFNTLTAVNYTPDRFLQPGSEIQGTPVSLTQNNRFASKGTFVFVIRNLDPASPDFSEQSQALAPYLQGDGYWHFTLYIPRVWSACNVYVKSILVKRTGDISDYDFIRYTEYTQYTSAHVTKTEPMFLDLTFYPRQQAISPDPLYAATVVTLHYESVSVKEAGIEGYPLIGAESIVRNAVEKDKTLITILCVLAALITAMFIFVCFLKRSLFFLPHLCIVFGIFGILITSYFLTGATSFPYLLKTLRIFALAFIQLSALHVMRSKKHFRAWFAVTVLLSFCAFSVLVLRLLPFDFSAWESAYIFTAILLFSLILLVSTAFSAKRNSLQLVYLVNPLLVAVMGFFACLPDITMFAVSNPTFWMCAVIVLYTTYLGVSVFIRQESQLQHLTKNLQSEVQIQTREMKTMIEERDQLLRYVSHDMKKPVLSMENFLCILRQRESDPELRKTVDILCHKAAELTKNFNVLASYSKNNFAAENSRIFDLNELLERAKEDFEPDCTAYGILFKTVPCKISVYAKYNSLYSVISNVIFNAIEHSECSHLWISAARKKGVCYLSITDDGKGIGEKQDVFHPYYSEKSSENNTGIGLYISKNFMKSMNGDLTYRQEDGKLTFLISMPLA</sequence>
<reference evidence="12" key="1">
    <citation type="submission" date="2020-10" db="EMBL/GenBank/DDBJ databases">
        <authorList>
            <person name="Gilroy R."/>
        </authorList>
    </citation>
    <scope>NUCLEOTIDE SEQUENCE</scope>
    <source>
        <strain evidence="12">11687</strain>
    </source>
</reference>
<dbReference type="PANTHER" id="PTHR42878:SF7">
    <property type="entry name" value="SENSOR HISTIDINE KINASE GLRK"/>
    <property type="match status" value="1"/>
</dbReference>
<dbReference type="Gene3D" id="3.30.565.10">
    <property type="entry name" value="Histidine kinase-like ATPase, C-terminal domain"/>
    <property type="match status" value="1"/>
</dbReference>
<feature type="transmembrane region" description="Helical" evidence="9">
    <location>
        <begin position="361"/>
        <end position="380"/>
    </location>
</feature>
<evidence type="ECO:0000259" key="11">
    <source>
        <dbReference type="PROSITE" id="PS50109"/>
    </source>
</evidence>
<accession>A0A9D1SFX4</accession>
<evidence type="ECO:0000256" key="3">
    <source>
        <dbReference type="ARBA" id="ARBA00012438"/>
    </source>
</evidence>
<keyword evidence="5" id="KW-0547">Nucleotide-binding</keyword>
<dbReference type="InterPro" id="IPR050351">
    <property type="entry name" value="BphY/WalK/GraS-like"/>
</dbReference>
<dbReference type="GO" id="GO:0000155">
    <property type="term" value="F:phosphorelay sensor kinase activity"/>
    <property type="evidence" value="ECO:0007669"/>
    <property type="project" value="InterPro"/>
</dbReference>
<evidence type="ECO:0000256" key="8">
    <source>
        <dbReference type="ARBA" id="ARBA00023012"/>
    </source>
</evidence>
<dbReference type="GO" id="GO:0005524">
    <property type="term" value="F:ATP binding"/>
    <property type="evidence" value="ECO:0007669"/>
    <property type="project" value="UniProtKB-KW"/>
</dbReference>
<reference evidence="12" key="2">
    <citation type="journal article" date="2021" name="PeerJ">
        <title>Extensive microbial diversity within the chicken gut microbiome revealed by metagenomics and culture.</title>
        <authorList>
            <person name="Gilroy R."/>
            <person name="Ravi A."/>
            <person name="Getino M."/>
            <person name="Pursley I."/>
            <person name="Horton D.L."/>
            <person name="Alikhan N.F."/>
            <person name="Baker D."/>
            <person name="Gharbi K."/>
            <person name="Hall N."/>
            <person name="Watson M."/>
            <person name="Adriaenssens E.M."/>
            <person name="Foster-Nyarko E."/>
            <person name="Jarju S."/>
            <person name="Secka A."/>
            <person name="Antonio M."/>
            <person name="Oren A."/>
            <person name="Chaudhuri R.R."/>
            <person name="La Ragione R."/>
            <person name="Hildebrand F."/>
            <person name="Pallen M.J."/>
        </authorList>
    </citation>
    <scope>NUCLEOTIDE SEQUENCE</scope>
    <source>
        <strain evidence="12">11687</strain>
    </source>
</reference>
<keyword evidence="9" id="KW-1133">Transmembrane helix</keyword>
<dbReference type="Gene3D" id="1.10.287.130">
    <property type="match status" value="1"/>
</dbReference>
<comment type="caution">
    <text evidence="12">The sequence shown here is derived from an EMBL/GenBank/DDBJ whole genome shotgun (WGS) entry which is preliminary data.</text>
</comment>
<dbReference type="InterPro" id="IPR036890">
    <property type="entry name" value="HATPase_C_sf"/>
</dbReference>
<evidence type="ECO:0000256" key="2">
    <source>
        <dbReference type="ARBA" id="ARBA00004370"/>
    </source>
</evidence>
<feature type="transmembrane region" description="Helical" evidence="9">
    <location>
        <begin position="271"/>
        <end position="291"/>
    </location>
</feature>
<dbReference type="InterPro" id="IPR004358">
    <property type="entry name" value="Sig_transdc_His_kin-like_C"/>
</dbReference>
<dbReference type="Pfam" id="PF02518">
    <property type="entry name" value="HATPase_c"/>
    <property type="match status" value="1"/>
</dbReference>
<feature type="transmembrane region" description="Helical" evidence="9">
    <location>
        <begin position="329"/>
        <end position="349"/>
    </location>
</feature>
<dbReference type="GO" id="GO:0000156">
    <property type="term" value="F:phosphorelay response regulator activity"/>
    <property type="evidence" value="ECO:0007669"/>
    <property type="project" value="TreeGrafter"/>
</dbReference>
<protein>
    <recommendedName>
        <fullName evidence="3">histidine kinase</fullName>
        <ecNumber evidence="3">2.7.13.3</ecNumber>
    </recommendedName>
</protein>
<keyword evidence="8" id="KW-0902">Two-component regulatory system</keyword>
<dbReference type="EMBL" id="DVMZ01000064">
    <property type="protein sequence ID" value="HIU58924.1"/>
    <property type="molecule type" value="Genomic_DNA"/>
</dbReference>
<feature type="chain" id="PRO_5039380281" description="histidine kinase" evidence="10">
    <location>
        <begin position="36"/>
        <end position="677"/>
    </location>
</feature>
<keyword evidence="10" id="KW-0732">Signal</keyword>
<dbReference type="EC" id="2.7.13.3" evidence="3"/>
<dbReference type="GO" id="GO:0007234">
    <property type="term" value="P:osmosensory signaling via phosphorelay pathway"/>
    <property type="evidence" value="ECO:0007669"/>
    <property type="project" value="TreeGrafter"/>
</dbReference>
<dbReference type="InterPro" id="IPR036097">
    <property type="entry name" value="HisK_dim/P_sf"/>
</dbReference>
<feature type="transmembrane region" description="Helical" evidence="9">
    <location>
        <begin position="417"/>
        <end position="437"/>
    </location>
</feature>
<evidence type="ECO:0000256" key="4">
    <source>
        <dbReference type="ARBA" id="ARBA00022679"/>
    </source>
</evidence>
<organism evidence="12 13">
    <name type="scientific">Candidatus Scatosoma pullistercoris</name>
    <dbReference type="NCBI Taxonomy" id="2840934"/>
    <lineage>
        <taxon>Bacteria</taxon>
        <taxon>Bacillati</taxon>
        <taxon>Bacillota</taxon>
        <taxon>Clostridia</taxon>
        <taxon>Candidatus Scatosoma</taxon>
    </lineage>
</organism>
<dbReference type="PANTHER" id="PTHR42878">
    <property type="entry name" value="TWO-COMPONENT HISTIDINE KINASE"/>
    <property type="match status" value="1"/>
</dbReference>
<keyword evidence="9" id="KW-0472">Membrane</keyword>
<feature type="transmembrane region" description="Helical" evidence="9">
    <location>
        <begin position="297"/>
        <end position="317"/>
    </location>
</feature>